<feature type="transmembrane region" description="Helical" evidence="8">
    <location>
        <begin position="310"/>
        <end position="330"/>
    </location>
</feature>
<dbReference type="GO" id="GO:0008137">
    <property type="term" value="F:NADH dehydrogenase (ubiquinone) activity"/>
    <property type="evidence" value="ECO:0007669"/>
    <property type="project" value="InterPro"/>
</dbReference>
<feature type="transmembrane region" description="Helical" evidence="8">
    <location>
        <begin position="241"/>
        <end position="263"/>
    </location>
</feature>
<evidence type="ECO:0000313" key="11">
    <source>
        <dbReference type="Proteomes" id="UP000233256"/>
    </source>
</evidence>
<feature type="transmembrane region" description="Helical" evidence="8">
    <location>
        <begin position="463"/>
        <end position="484"/>
    </location>
</feature>
<dbReference type="InterPro" id="IPR052175">
    <property type="entry name" value="ComplexI-like_HydComp"/>
</dbReference>
<feature type="transmembrane region" description="Helical" evidence="8">
    <location>
        <begin position="127"/>
        <end position="146"/>
    </location>
</feature>
<dbReference type="AlphaFoldDB" id="A0A2N1PPM6"/>
<keyword evidence="6 8" id="KW-0472">Membrane</keyword>
<proteinExistence type="predicted"/>
<name>A0A2N1PPM6_9BACT</name>
<dbReference type="GO" id="GO:0016491">
    <property type="term" value="F:oxidoreductase activity"/>
    <property type="evidence" value="ECO:0007669"/>
    <property type="project" value="UniProtKB-KW"/>
</dbReference>
<evidence type="ECO:0000256" key="3">
    <source>
        <dbReference type="ARBA" id="ARBA00022692"/>
    </source>
</evidence>
<feature type="domain" description="NADH:quinone oxidoreductase/Mrp antiporter transmembrane" evidence="9">
    <location>
        <begin position="122"/>
        <end position="412"/>
    </location>
</feature>
<evidence type="ECO:0000256" key="7">
    <source>
        <dbReference type="RuleBase" id="RU000320"/>
    </source>
</evidence>
<accession>A0A2N1PPM6</accession>
<reference evidence="10 11" key="1">
    <citation type="journal article" date="2017" name="ISME J.">
        <title>Potential for microbial H2 and metal transformations associated with novel bacteria and archaea in deep terrestrial subsurface sediments.</title>
        <authorList>
            <person name="Hernsdorf A.W."/>
            <person name="Amano Y."/>
            <person name="Miyakawa K."/>
            <person name="Ise K."/>
            <person name="Suzuki Y."/>
            <person name="Anantharaman K."/>
            <person name="Probst A."/>
            <person name="Burstein D."/>
            <person name="Thomas B.C."/>
            <person name="Banfield J.F."/>
        </authorList>
    </citation>
    <scope>NUCLEOTIDE SEQUENCE [LARGE SCALE GENOMIC DNA]</scope>
    <source>
        <strain evidence="10">HGW-Wallbacteria-1</strain>
    </source>
</reference>
<feature type="transmembrane region" description="Helical" evidence="8">
    <location>
        <begin position="104"/>
        <end position="121"/>
    </location>
</feature>
<feature type="transmembrane region" description="Helical" evidence="8">
    <location>
        <begin position="400"/>
        <end position="420"/>
    </location>
</feature>
<keyword evidence="4 8" id="KW-1133">Transmembrane helix</keyword>
<dbReference type="GO" id="GO:0042773">
    <property type="term" value="P:ATP synthesis coupled electron transport"/>
    <property type="evidence" value="ECO:0007669"/>
    <property type="project" value="InterPro"/>
</dbReference>
<comment type="subcellular location">
    <subcellularLocation>
        <location evidence="1">Cell membrane</location>
        <topology evidence="1">Multi-pass membrane protein</topology>
    </subcellularLocation>
    <subcellularLocation>
        <location evidence="7">Membrane</location>
        <topology evidence="7">Multi-pass membrane protein</topology>
    </subcellularLocation>
</comment>
<evidence type="ECO:0000256" key="2">
    <source>
        <dbReference type="ARBA" id="ARBA00022475"/>
    </source>
</evidence>
<dbReference type="InterPro" id="IPR001750">
    <property type="entry name" value="ND/Mrp_TM"/>
</dbReference>
<organism evidence="10 11">
    <name type="scientific">Candidatus Wallbacteria bacterium HGW-Wallbacteria-1</name>
    <dbReference type="NCBI Taxonomy" id="2013854"/>
    <lineage>
        <taxon>Bacteria</taxon>
        <taxon>Candidatus Walliibacteriota</taxon>
    </lineage>
</organism>
<gene>
    <name evidence="10" type="ORF">CVV64_10020</name>
</gene>
<feature type="transmembrane region" description="Helical" evidence="8">
    <location>
        <begin position="201"/>
        <end position="220"/>
    </location>
</feature>
<dbReference type="GO" id="GO:0005886">
    <property type="term" value="C:plasma membrane"/>
    <property type="evidence" value="ECO:0007669"/>
    <property type="project" value="UniProtKB-SubCell"/>
</dbReference>
<dbReference type="Proteomes" id="UP000233256">
    <property type="component" value="Unassembled WGS sequence"/>
</dbReference>
<keyword evidence="2" id="KW-1003">Cell membrane</keyword>
<feature type="transmembrane region" description="Helical" evidence="8">
    <location>
        <begin position="61"/>
        <end position="83"/>
    </location>
</feature>
<keyword evidence="3 7" id="KW-0812">Transmembrane</keyword>
<keyword evidence="5" id="KW-0560">Oxidoreductase</keyword>
<comment type="caution">
    <text evidence="10">The sequence shown here is derived from an EMBL/GenBank/DDBJ whole genome shotgun (WGS) entry which is preliminary data.</text>
</comment>
<feature type="transmembrane region" description="Helical" evidence="8">
    <location>
        <begin position="369"/>
        <end position="388"/>
    </location>
</feature>
<sequence length="491" mass="52906">MTILFLLTPMILSLLLPLISSARIFAGLLWTAMSLNLLISAVTCLPILRRMMLNDFPARSGGLLSLDAVSALLILLQALICLAATGKLCELIIPRQKCIARNRIKVFLSLAFLFSLNGALLSNHIGLYWVFLEASTLISAPLIFLSGSSGSLEAAWKYLFLCSIGISMAFIGIIFLSMGIPPEMTLDFTTLLTSAGVMNPTMLKLAFAFIVMGLGTKAGLAPMHAWLPDAHSEASPGISALLSGVLLNVALLGIARFTAIAMNAGGQSWAFPILLTISITSLLVTAVYMFRVSNYKRMLAYSSIENVGIIAGALAFGKAGIAAAMIHIIGHSLCKAAMFLNTSSIHHHFHSRNIRDVKGLLENHPATGWVWFLGFLGLCGFPPFPAFFSKLMIISLLAKAELWGTTAFFLLLTLTATAVMGRNVISMCMGVTSDIHQDEVSFQLKGSLHDSVKESTFHWVPQALLLALGIACVTIIPMQILTILRGMAQTF</sequence>
<evidence type="ECO:0000313" key="10">
    <source>
        <dbReference type="EMBL" id="PKK90293.1"/>
    </source>
</evidence>
<protein>
    <recommendedName>
        <fullName evidence="9">NADH:quinone oxidoreductase/Mrp antiporter transmembrane domain-containing protein</fullName>
    </recommendedName>
</protein>
<dbReference type="PANTHER" id="PTHR42682:SF5">
    <property type="entry name" value="HYDROGENASE-4 COMPONENT F"/>
    <property type="match status" value="1"/>
</dbReference>
<feature type="transmembrane region" description="Helical" evidence="8">
    <location>
        <begin position="269"/>
        <end position="290"/>
    </location>
</feature>
<feature type="transmembrane region" description="Helical" evidence="8">
    <location>
        <begin position="158"/>
        <end position="181"/>
    </location>
</feature>
<evidence type="ECO:0000256" key="8">
    <source>
        <dbReference type="SAM" id="Phobius"/>
    </source>
</evidence>
<evidence type="ECO:0000256" key="5">
    <source>
        <dbReference type="ARBA" id="ARBA00023002"/>
    </source>
</evidence>
<evidence type="ECO:0000259" key="9">
    <source>
        <dbReference type="Pfam" id="PF00361"/>
    </source>
</evidence>
<evidence type="ECO:0000256" key="4">
    <source>
        <dbReference type="ARBA" id="ARBA00022989"/>
    </source>
</evidence>
<dbReference type="InterPro" id="IPR003918">
    <property type="entry name" value="NADH_UbQ_OxRdtase"/>
</dbReference>
<dbReference type="PRINTS" id="PR01437">
    <property type="entry name" value="NUOXDRDTASE4"/>
</dbReference>
<dbReference type="Pfam" id="PF00361">
    <property type="entry name" value="Proton_antipo_M"/>
    <property type="match status" value="1"/>
</dbReference>
<evidence type="ECO:0000256" key="6">
    <source>
        <dbReference type="ARBA" id="ARBA00023136"/>
    </source>
</evidence>
<dbReference type="EMBL" id="PGXC01000006">
    <property type="protein sequence ID" value="PKK90293.1"/>
    <property type="molecule type" value="Genomic_DNA"/>
</dbReference>
<evidence type="ECO:0000256" key="1">
    <source>
        <dbReference type="ARBA" id="ARBA00004651"/>
    </source>
</evidence>
<dbReference type="PANTHER" id="PTHR42682">
    <property type="entry name" value="HYDROGENASE-4 COMPONENT F"/>
    <property type="match status" value="1"/>
</dbReference>